<evidence type="ECO:0000256" key="8">
    <source>
        <dbReference type="RuleBase" id="RU363032"/>
    </source>
</evidence>
<dbReference type="GO" id="GO:0005886">
    <property type="term" value="C:plasma membrane"/>
    <property type="evidence" value="ECO:0007669"/>
    <property type="project" value="UniProtKB-SubCell"/>
</dbReference>
<dbReference type="AlphaFoldDB" id="A0A0K1E924"/>
<dbReference type="PROSITE" id="PS50928">
    <property type="entry name" value="ABC_TM1"/>
    <property type="match status" value="1"/>
</dbReference>
<dbReference type="STRING" id="52.CMC5_011840"/>
<keyword evidence="7 8" id="KW-0472">Membrane</keyword>
<evidence type="ECO:0000256" key="1">
    <source>
        <dbReference type="ARBA" id="ARBA00004651"/>
    </source>
</evidence>
<dbReference type="Gene3D" id="1.10.3720.10">
    <property type="entry name" value="MetI-like"/>
    <property type="match status" value="1"/>
</dbReference>
<evidence type="ECO:0000259" key="9">
    <source>
        <dbReference type="PROSITE" id="PS50928"/>
    </source>
</evidence>
<evidence type="ECO:0000256" key="6">
    <source>
        <dbReference type="ARBA" id="ARBA00022989"/>
    </source>
</evidence>
<dbReference type="SUPFAM" id="SSF161098">
    <property type="entry name" value="MetI-like"/>
    <property type="match status" value="1"/>
</dbReference>
<accession>A0A0K1E924</accession>
<feature type="transmembrane region" description="Helical" evidence="8">
    <location>
        <begin position="7"/>
        <end position="31"/>
    </location>
</feature>
<dbReference type="PATRIC" id="fig|52.7.peg.1262"/>
<sequence length="272" mass="30031">MKRWGKLTPIAVCVGFLLLYAPLMAVALYSFNAAEKGSVWAGFSLRWYAQLLADPETNRRAWEVREATMNTLVLGVTSTIVSTILGTMLALGMQRFPWPSSVSKLLQIAVDVPVITPDIIVAAALIVGFNLLRFVSPSFNLGMSAMIIGHVTFQIAFVALVVRSRLVLMGPTLSEAARDLYASSWYHFHRVTLPLLWPAIVGGAMLAFTLSLDDFVISFFTCGPSSSTLPIYVYHSQMRGLRTDLFAVSTLLVLGTVVLVLTLERLTRWKRD</sequence>
<dbReference type="CDD" id="cd06261">
    <property type="entry name" value="TM_PBP2"/>
    <property type="match status" value="1"/>
</dbReference>
<organism evidence="10 11">
    <name type="scientific">Chondromyces crocatus</name>
    <dbReference type="NCBI Taxonomy" id="52"/>
    <lineage>
        <taxon>Bacteria</taxon>
        <taxon>Pseudomonadati</taxon>
        <taxon>Myxococcota</taxon>
        <taxon>Polyangia</taxon>
        <taxon>Polyangiales</taxon>
        <taxon>Polyangiaceae</taxon>
        <taxon>Chondromyces</taxon>
    </lineage>
</organism>
<feature type="transmembrane region" description="Helical" evidence="8">
    <location>
        <begin position="72"/>
        <end position="93"/>
    </location>
</feature>
<comment type="similarity">
    <text evidence="2">Belongs to the binding-protein-dependent transport system permease family. CysTW subfamily.</text>
</comment>
<dbReference type="PANTHER" id="PTHR43848">
    <property type="entry name" value="PUTRESCINE TRANSPORT SYSTEM PERMEASE PROTEIN POTI"/>
    <property type="match status" value="1"/>
</dbReference>
<dbReference type="InterPro" id="IPR035906">
    <property type="entry name" value="MetI-like_sf"/>
</dbReference>
<keyword evidence="3 8" id="KW-0813">Transport</keyword>
<reference evidence="10 11" key="1">
    <citation type="submission" date="2015-07" db="EMBL/GenBank/DDBJ databases">
        <title>Genome analysis of myxobacterium Chondromyces crocatus Cm c5 reveals a high potential for natural compound synthesis and the genetic basis for the loss of fruiting body formation.</title>
        <authorList>
            <person name="Zaburannyi N."/>
            <person name="Bunk B."/>
            <person name="Maier J."/>
            <person name="Overmann J."/>
            <person name="Mueller R."/>
        </authorList>
    </citation>
    <scope>NUCLEOTIDE SEQUENCE [LARGE SCALE GENOMIC DNA]</scope>
    <source>
        <strain evidence="10 11">Cm c5</strain>
    </source>
</reference>
<feature type="transmembrane region" description="Helical" evidence="8">
    <location>
        <begin position="141"/>
        <end position="162"/>
    </location>
</feature>
<evidence type="ECO:0000256" key="4">
    <source>
        <dbReference type="ARBA" id="ARBA00022475"/>
    </source>
</evidence>
<dbReference type="InterPro" id="IPR000515">
    <property type="entry name" value="MetI-like"/>
</dbReference>
<dbReference type="PANTHER" id="PTHR43848:SF2">
    <property type="entry name" value="PUTRESCINE TRANSPORT SYSTEM PERMEASE PROTEIN POTI"/>
    <property type="match status" value="1"/>
</dbReference>
<feature type="transmembrane region" description="Helical" evidence="8">
    <location>
        <begin position="245"/>
        <end position="263"/>
    </location>
</feature>
<gene>
    <name evidence="10" type="ORF">CMC5_011840</name>
</gene>
<keyword evidence="4" id="KW-1003">Cell membrane</keyword>
<protein>
    <submittedName>
        <fullName evidence="10">Putrescine/spermidine ABC transporter permease</fullName>
    </submittedName>
</protein>
<feature type="domain" description="ABC transmembrane type-1" evidence="9">
    <location>
        <begin position="68"/>
        <end position="263"/>
    </location>
</feature>
<keyword evidence="5 8" id="KW-0812">Transmembrane</keyword>
<feature type="transmembrane region" description="Helical" evidence="8">
    <location>
        <begin position="105"/>
        <end position="129"/>
    </location>
</feature>
<evidence type="ECO:0000256" key="5">
    <source>
        <dbReference type="ARBA" id="ARBA00022692"/>
    </source>
</evidence>
<dbReference type="InterPro" id="IPR051789">
    <property type="entry name" value="Bact_Polyamine_Transport"/>
</dbReference>
<dbReference type="Proteomes" id="UP000067626">
    <property type="component" value="Chromosome"/>
</dbReference>
<dbReference type="KEGG" id="ccro:CMC5_011840"/>
<name>A0A0K1E924_CHOCO</name>
<evidence type="ECO:0000256" key="7">
    <source>
        <dbReference type="ARBA" id="ARBA00023136"/>
    </source>
</evidence>
<comment type="subcellular location">
    <subcellularLocation>
        <location evidence="1 8">Cell membrane</location>
        <topology evidence="1 8">Multi-pass membrane protein</topology>
    </subcellularLocation>
</comment>
<dbReference type="RefSeq" id="WP_245678317.1">
    <property type="nucleotide sequence ID" value="NZ_CP012159.1"/>
</dbReference>
<evidence type="ECO:0000256" key="2">
    <source>
        <dbReference type="ARBA" id="ARBA00007069"/>
    </source>
</evidence>
<evidence type="ECO:0000313" key="11">
    <source>
        <dbReference type="Proteomes" id="UP000067626"/>
    </source>
</evidence>
<dbReference type="GO" id="GO:0055085">
    <property type="term" value="P:transmembrane transport"/>
    <property type="evidence" value="ECO:0007669"/>
    <property type="project" value="InterPro"/>
</dbReference>
<feature type="transmembrane region" description="Helical" evidence="8">
    <location>
        <begin position="191"/>
        <end position="209"/>
    </location>
</feature>
<keyword evidence="11" id="KW-1185">Reference proteome</keyword>
<evidence type="ECO:0000313" key="10">
    <source>
        <dbReference type="EMBL" id="AKT37058.1"/>
    </source>
</evidence>
<feature type="transmembrane region" description="Helical" evidence="8">
    <location>
        <begin position="215"/>
        <end position="233"/>
    </location>
</feature>
<dbReference type="EMBL" id="CP012159">
    <property type="protein sequence ID" value="AKT37058.1"/>
    <property type="molecule type" value="Genomic_DNA"/>
</dbReference>
<evidence type="ECO:0000256" key="3">
    <source>
        <dbReference type="ARBA" id="ARBA00022448"/>
    </source>
</evidence>
<keyword evidence="6 8" id="KW-1133">Transmembrane helix</keyword>
<proteinExistence type="inferred from homology"/>
<dbReference type="Pfam" id="PF00528">
    <property type="entry name" value="BPD_transp_1"/>
    <property type="match status" value="1"/>
</dbReference>